<accession>A0A174ELH1</accession>
<reference evidence="2 4" key="2">
    <citation type="journal article" date="2019" name="Science, e1252229">
        <title>Invertible promoters mediate bacterial phase variation, antibiotic resistance, and host adaptation in the gut.</title>
        <authorList>
            <person name="Jiang X."/>
            <person name="Hall A.B."/>
            <person name="Arthur T.D."/>
            <person name="Plichta D.R."/>
            <person name="Covington C.T."/>
            <person name="Poyet M."/>
            <person name="Crothers J."/>
            <person name="Moses P.L."/>
            <person name="Tolonen A.C."/>
            <person name="Vlamakis H."/>
            <person name="Alm E.J."/>
            <person name="Xavier R.J."/>
        </authorList>
    </citation>
    <scope>NUCLEOTIDE SEQUENCE [LARGE SCALE GENOMIC DNA]</scope>
    <source>
        <strain evidence="2">Aa_0143</strain>
        <strain evidence="4">aa_0143</strain>
    </source>
</reference>
<dbReference type="Pfam" id="PF08713">
    <property type="entry name" value="DNA_alkylation"/>
    <property type="match status" value="1"/>
</dbReference>
<dbReference type="InterPro" id="IPR016024">
    <property type="entry name" value="ARM-type_fold"/>
</dbReference>
<dbReference type="RefSeq" id="WP_004847810.1">
    <property type="nucleotide sequence ID" value="NZ_AP028249.1"/>
</dbReference>
<dbReference type="CDD" id="cd06561">
    <property type="entry name" value="AlkD_like"/>
    <property type="match status" value="1"/>
</dbReference>
<dbReference type="Proteomes" id="UP000292665">
    <property type="component" value="Unassembled WGS sequence"/>
</dbReference>
<dbReference type="GeneID" id="97328858"/>
<dbReference type="InterPro" id="IPR014825">
    <property type="entry name" value="DNA_alkylation"/>
</dbReference>
<dbReference type="EMBL" id="CYZO01000038">
    <property type="protein sequence ID" value="CUO37436.1"/>
    <property type="molecule type" value="Genomic_DNA"/>
</dbReference>
<sequence length="237" mass="28099">MIAEEKKIWKIREQLEDLTEENYKQFNEKLLPGVKHIIGVRLPALRKIAKETAKSNYSEYLNEAGTMLGEASYHEEFMVWGLVIAYIKADRSEVERHLDEFVPKINNWAVCDSCVTSYKFMQKESDFWFDYVKKYAESKNEFELRFMIVSLMSHFLDKEHIDEILTICGKIDHDGYYVKMGNAWALSVCYVKFPEKTRAFLEKDTLDDFTHNKAIQKIRESYRVSKEEKEQLTCLKR</sequence>
<reference evidence="1 3" key="1">
    <citation type="submission" date="2015-09" db="EMBL/GenBank/DDBJ databases">
        <authorList>
            <consortium name="Pathogen Informatics"/>
        </authorList>
    </citation>
    <scope>NUCLEOTIDE SEQUENCE [LARGE SCALE GENOMIC DNA]</scope>
    <source>
        <strain evidence="1 3">2789STDY5834841</strain>
    </source>
</reference>
<dbReference type="EMBL" id="RCYR01000036">
    <property type="protein sequence ID" value="RYS77204.1"/>
    <property type="molecule type" value="Genomic_DNA"/>
</dbReference>
<dbReference type="Gene3D" id="1.25.10.90">
    <property type="match status" value="1"/>
</dbReference>
<organism evidence="1 3">
    <name type="scientific">[Ruminococcus] torques</name>
    <dbReference type="NCBI Taxonomy" id="33039"/>
    <lineage>
        <taxon>Bacteria</taxon>
        <taxon>Bacillati</taxon>
        <taxon>Bacillota</taxon>
        <taxon>Clostridia</taxon>
        <taxon>Lachnospirales</taxon>
        <taxon>Lachnospiraceae</taxon>
        <taxon>Mediterraneibacter</taxon>
    </lineage>
</organism>
<proteinExistence type="predicted"/>
<dbReference type="PANTHER" id="PTHR34070">
    <property type="entry name" value="ARMADILLO-TYPE FOLD"/>
    <property type="match status" value="1"/>
</dbReference>
<gene>
    <name evidence="2" type="ORF">EAI93_12570</name>
    <name evidence="1" type="ORF">ERS852456_02384</name>
</gene>
<name>A0A174ELH1_9FIRM</name>
<dbReference type="PANTHER" id="PTHR34070:SF1">
    <property type="entry name" value="DNA ALKYLATION REPAIR PROTEIN"/>
    <property type="match status" value="1"/>
</dbReference>
<evidence type="ECO:0000313" key="1">
    <source>
        <dbReference type="EMBL" id="CUO37436.1"/>
    </source>
</evidence>
<evidence type="ECO:0000313" key="2">
    <source>
        <dbReference type="EMBL" id="RYS77204.1"/>
    </source>
</evidence>
<dbReference type="SUPFAM" id="SSF48371">
    <property type="entry name" value="ARM repeat"/>
    <property type="match status" value="1"/>
</dbReference>
<evidence type="ECO:0000313" key="3">
    <source>
        <dbReference type="Proteomes" id="UP000095787"/>
    </source>
</evidence>
<protein>
    <submittedName>
        <fullName evidence="1">DNA alkylation repair enzyme</fullName>
    </submittedName>
    <submittedName>
        <fullName evidence="2">DNA alkylation repair protein</fullName>
    </submittedName>
</protein>
<dbReference type="AlphaFoldDB" id="A0A174ELH1"/>
<dbReference type="Proteomes" id="UP000095787">
    <property type="component" value="Unassembled WGS sequence"/>
</dbReference>
<evidence type="ECO:0000313" key="4">
    <source>
        <dbReference type="Proteomes" id="UP000292665"/>
    </source>
</evidence>